<dbReference type="Pfam" id="PF26022">
    <property type="entry name" value="CC_Liprin_beta"/>
    <property type="match status" value="1"/>
</dbReference>
<feature type="region of interest" description="Disordered" evidence="7">
    <location>
        <begin position="261"/>
        <end position="280"/>
    </location>
</feature>
<comment type="similarity">
    <text evidence="1">Belongs to the liprin family. Liprin-beta subfamily.</text>
</comment>
<dbReference type="Ensembl" id="ENSAOCT00000040507.1">
    <property type="protein sequence ID" value="ENSAOCP00000044930.1"/>
    <property type="gene ID" value="ENSAOCG00000001673.2"/>
</dbReference>
<reference evidence="10" key="3">
    <citation type="submission" date="2025-09" db="UniProtKB">
        <authorList>
            <consortium name="Ensembl"/>
        </authorList>
    </citation>
    <scope>IDENTIFICATION</scope>
</reference>
<dbReference type="InterPro" id="IPR037619">
    <property type="entry name" value="LIPB1/2_SAM_3rd"/>
</dbReference>
<dbReference type="CDD" id="cd09566">
    <property type="entry name" value="SAM_liprin-beta1_2_repeat2"/>
    <property type="match status" value="1"/>
</dbReference>
<dbReference type="Gene3D" id="1.10.150.50">
    <property type="entry name" value="Transcription Factor, Ets-1"/>
    <property type="match status" value="3"/>
</dbReference>
<feature type="coiled-coil region" evidence="6">
    <location>
        <begin position="173"/>
        <end position="207"/>
    </location>
</feature>
<proteinExistence type="inferred from homology"/>
<keyword evidence="2" id="KW-0597">Phosphoprotein</keyword>
<dbReference type="GO" id="GO:0048786">
    <property type="term" value="C:presynaptic active zone"/>
    <property type="evidence" value="ECO:0007669"/>
    <property type="project" value="TreeGrafter"/>
</dbReference>
<reference evidence="10 11" key="1">
    <citation type="submission" date="2022-01" db="EMBL/GenBank/DDBJ databases">
        <title>A chromosome-scale genome assembly of the false clownfish, Amphiprion ocellaris.</title>
        <authorList>
            <person name="Ryu T."/>
        </authorList>
    </citation>
    <scope>NUCLEOTIDE SEQUENCE [LARGE SCALE GENOMIC DNA]</scope>
</reference>
<feature type="domain" description="SAM" evidence="9">
    <location>
        <begin position="466"/>
        <end position="497"/>
    </location>
</feature>
<gene>
    <name evidence="10" type="primary">PPFIBP2</name>
</gene>
<feature type="chain" id="PRO_5043377958" description="SAM domain-containing protein" evidence="8">
    <location>
        <begin position="23"/>
        <end position="633"/>
    </location>
</feature>
<dbReference type="InterPro" id="IPR029515">
    <property type="entry name" value="Liprin"/>
</dbReference>
<feature type="coiled-coil region" evidence="6">
    <location>
        <begin position="27"/>
        <end position="89"/>
    </location>
</feature>
<dbReference type="CDD" id="cd09563">
    <property type="entry name" value="SAM_liprin-beta1_2_repeat1"/>
    <property type="match status" value="1"/>
</dbReference>
<keyword evidence="4 6" id="KW-0175">Coiled coil</keyword>
<dbReference type="PROSITE" id="PS50105">
    <property type="entry name" value="SAM_DOMAIN"/>
    <property type="match status" value="3"/>
</dbReference>
<evidence type="ECO:0000313" key="11">
    <source>
        <dbReference type="Proteomes" id="UP001501940"/>
    </source>
</evidence>
<feature type="compositionally biased region" description="Basic and acidic residues" evidence="7">
    <location>
        <begin position="611"/>
        <end position="620"/>
    </location>
</feature>
<dbReference type="FunFam" id="1.10.150.50:FF:000017">
    <property type="entry name" value="Liprin-beta-1 isoform 1"/>
    <property type="match status" value="1"/>
</dbReference>
<feature type="domain" description="SAM" evidence="9">
    <location>
        <begin position="383"/>
        <end position="441"/>
    </location>
</feature>
<dbReference type="Pfam" id="PF07647">
    <property type="entry name" value="SAM_2"/>
    <property type="match status" value="1"/>
</dbReference>
<dbReference type="Pfam" id="PF00536">
    <property type="entry name" value="SAM_1"/>
    <property type="match status" value="2"/>
</dbReference>
<feature type="signal peptide" evidence="8">
    <location>
        <begin position="1"/>
        <end position="22"/>
    </location>
</feature>
<dbReference type="CDD" id="cd09569">
    <property type="entry name" value="SAM_liprin-beta1_2_repeat3"/>
    <property type="match status" value="1"/>
</dbReference>
<feature type="domain" description="SAM" evidence="9">
    <location>
        <begin position="306"/>
        <end position="370"/>
    </location>
</feature>
<dbReference type="GO" id="GO:0005829">
    <property type="term" value="C:cytosol"/>
    <property type="evidence" value="ECO:0007669"/>
    <property type="project" value="UniProtKB-ARBA"/>
</dbReference>
<dbReference type="SUPFAM" id="SSF47769">
    <property type="entry name" value="SAM/Pointed domain"/>
    <property type="match status" value="3"/>
</dbReference>
<evidence type="ECO:0000259" key="9">
    <source>
        <dbReference type="PROSITE" id="PS50105"/>
    </source>
</evidence>
<evidence type="ECO:0000256" key="1">
    <source>
        <dbReference type="ARBA" id="ARBA00007547"/>
    </source>
</evidence>
<accession>A0AAQ5XZX2</accession>
<keyword evidence="11" id="KW-1185">Reference proteome</keyword>
<protein>
    <recommendedName>
        <fullName evidence="9">SAM domain-containing protein</fullName>
    </recommendedName>
</protein>
<organism evidence="10 11">
    <name type="scientific">Amphiprion ocellaris</name>
    <name type="common">Clown anemonefish</name>
    <dbReference type="NCBI Taxonomy" id="80972"/>
    <lineage>
        <taxon>Eukaryota</taxon>
        <taxon>Metazoa</taxon>
        <taxon>Chordata</taxon>
        <taxon>Craniata</taxon>
        <taxon>Vertebrata</taxon>
        <taxon>Euteleostomi</taxon>
        <taxon>Actinopterygii</taxon>
        <taxon>Neopterygii</taxon>
        <taxon>Teleostei</taxon>
        <taxon>Neoteleostei</taxon>
        <taxon>Acanthomorphata</taxon>
        <taxon>Ovalentaria</taxon>
        <taxon>Pomacentridae</taxon>
        <taxon>Amphiprion</taxon>
    </lineage>
</organism>
<keyword evidence="3" id="KW-0677">Repeat</keyword>
<dbReference type="PANTHER" id="PTHR12587:SF18">
    <property type="entry name" value="LIPRIN-BETA-2"/>
    <property type="match status" value="1"/>
</dbReference>
<dbReference type="FunFam" id="1.10.150.50:FF:000005">
    <property type="entry name" value="Liprin-beta-1 isoform 1"/>
    <property type="match status" value="1"/>
</dbReference>
<evidence type="ECO:0000256" key="2">
    <source>
        <dbReference type="ARBA" id="ARBA00022553"/>
    </source>
</evidence>
<evidence type="ECO:0000256" key="4">
    <source>
        <dbReference type="ARBA" id="ARBA00023054"/>
    </source>
</evidence>
<evidence type="ECO:0000256" key="3">
    <source>
        <dbReference type="ARBA" id="ARBA00022737"/>
    </source>
</evidence>
<evidence type="ECO:0000256" key="5">
    <source>
        <dbReference type="ARBA" id="ARBA00060046"/>
    </source>
</evidence>
<dbReference type="GO" id="GO:0007528">
    <property type="term" value="P:neuromuscular junction development"/>
    <property type="evidence" value="ECO:0007669"/>
    <property type="project" value="TreeGrafter"/>
</dbReference>
<feature type="compositionally biased region" description="Polar residues" evidence="7">
    <location>
        <begin position="218"/>
        <end position="237"/>
    </location>
</feature>
<dbReference type="PANTHER" id="PTHR12587">
    <property type="entry name" value="LAR INTERACTING PROTEIN LIP -RELATED PROTEIN"/>
    <property type="match status" value="1"/>
</dbReference>
<evidence type="ECO:0000313" key="10">
    <source>
        <dbReference type="Ensembl" id="ENSAOCP00000044930.1"/>
    </source>
</evidence>
<comment type="function">
    <text evidence="5">May regulate the disassembly of focal adhesions. Did not bind receptor-like tyrosine phosphatases type 2A.</text>
</comment>
<name>A0AAQ5XZX2_AMPOC</name>
<feature type="region of interest" description="Disordered" evidence="7">
    <location>
        <begin position="212"/>
        <end position="244"/>
    </location>
</feature>
<dbReference type="InterPro" id="IPR058914">
    <property type="entry name" value="LIPB1/2_CC"/>
</dbReference>
<dbReference type="InterPro" id="IPR013761">
    <property type="entry name" value="SAM/pointed_sf"/>
</dbReference>
<dbReference type="FunFam" id="1.10.150.50:FF:000007">
    <property type="entry name" value="Liprin-beta-1 isoform 1"/>
    <property type="match status" value="1"/>
</dbReference>
<feature type="compositionally biased region" description="Basic and acidic residues" evidence="7">
    <location>
        <begin position="266"/>
        <end position="275"/>
    </location>
</feature>
<evidence type="ECO:0000256" key="7">
    <source>
        <dbReference type="SAM" id="MobiDB-lite"/>
    </source>
</evidence>
<dbReference type="InterPro" id="IPR001660">
    <property type="entry name" value="SAM"/>
</dbReference>
<dbReference type="SMART" id="SM00454">
    <property type="entry name" value="SAM"/>
    <property type="match status" value="3"/>
</dbReference>
<evidence type="ECO:0000256" key="8">
    <source>
        <dbReference type="SAM" id="SignalP"/>
    </source>
</evidence>
<feature type="region of interest" description="Disordered" evidence="7">
    <location>
        <begin position="607"/>
        <end position="633"/>
    </location>
</feature>
<keyword evidence="8" id="KW-0732">Signal</keyword>
<dbReference type="InterPro" id="IPR037618">
    <property type="entry name" value="LIPB1/2_SAM_2nd"/>
</dbReference>
<sequence length="633" mass="72402">MFKPTDLTDFLLVFFLLQVSVCSPTNNETYQERLLRLEGDKESLVLQVSVLTDQVEAQGEKIRDLESSLEEHRQKLASTEEMLQQELISRTSLETQKLDLMDEVSYLKLKLVGMEEKQPDVQQQDAADKTSTNLPLILTFLGNFPADFHRVRLWNLDLNELIDAVFFVFVVFQQDLLEEVKQLKNKVEELEGEKSQYERKLRATKVLRRVEKPEESVLSDQSPVSSGVDSGQQSPVSPENRKTHRGIKKLWGKIRRSQSGSPVQVHDADMGDFKRGGFRATAGPRLARSGRTRYQNTDLKTPFSKWSSEQVCDWLEDIGLGQYGILGRHWISTGQTLLSASPQDLEKELAMKNPLHRKKLQLSIKTFSSKHPEKSSELDYIWVTRWLDDIGLPQYKDQFNEGRVDGHMLQYLTVNDLLFLKVTSQLHHLSIKCAIHVLHVNKFNPNCLKRRPGNENQFSPSEVVQWSNHRVMEWLRSVDLAEYAPNLRGSGVHGGLIMLEPRFNSETLAMLLNISPQKTLLRRHLNTNFNSLVGVQAQQDKREYMEAAGYTPLSITAKVKPKKLGFSNLTHLRRRRPDESMDYVCPIESSSSLNAVQMRPYAGFRGLSPILDREPDRSRDQVGLQDGRADPSP</sequence>
<evidence type="ECO:0000256" key="6">
    <source>
        <dbReference type="SAM" id="Coils"/>
    </source>
</evidence>
<dbReference type="Proteomes" id="UP001501940">
    <property type="component" value="Chromosome 3"/>
</dbReference>
<dbReference type="AlphaFoldDB" id="A0AAQ5XZX2"/>
<reference evidence="10" key="2">
    <citation type="submission" date="2025-08" db="UniProtKB">
        <authorList>
            <consortium name="Ensembl"/>
        </authorList>
    </citation>
    <scope>IDENTIFICATION</scope>
</reference>
<dbReference type="GeneTree" id="ENSGT01050000244951"/>
<dbReference type="InterPro" id="IPR037617">
    <property type="entry name" value="LIPB1/2_SAM_1"/>
</dbReference>